<keyword evidence="2" id="KW-1133">Transmembrane helix</keyword>
<comment type="caution">
    <text evidence="4">The sequence shown here is derived from an EMBL/GenBank/DDBJ whole genome shotgun (WGS) entry which is preliminary data.</text>
</comment>
<dbReference type="Gene3D" id="2.60.40.4100">
    <property type="entry name" value="Zona pellucida, ZP-C domain"/>
    <property type="match status" value="1"/>
</dbReference>
<keyword evidence="1" id="KW-1015">Disulfide bond</keyword>
<gene>
    <name evidence="4" type="ORF">CAUJ_LOCUS15256</name>
</gene>
<evidence type="ECO:0000256" key="1">
    <source>
        <dbReference type="ARBA" id="ARBA00023157"/>
    </source>
</evidence>
<dbReference type="PANTHER" id="PTHR46560:SF13">
    <property type="entry name" value="ZP DOMAIN-CONTAINING PROTEIN"/>
    <property type="match status" value="1"/>
</dbReference>
<dbReference type="PROSITE" id="PS51034">
    <property type="entry name" value="ZP_2"/>
    <property type="match status" value="1"/>
</dbReference>
<dbReference type="Proteomes" id="UP000835052">
    <property type="component" value="Unassembled WGS sequence"/>
</dbReference>
<evidence type="ECO:0000259" key="3">
    <source>
        <dbReference type="PROSITE" id="PS51034"/>
    </source>
</evidence>
<feature type="transmembrane region" description="Helical" evidence="2">
    <location>
        <begin position="276"/>
        <end position="294"/>
    </location>
</feature>
<dbReference type="OrthoDB" id="6432511at2759"/>
<dbReference type="PANTHER" id="PTHR46560">
    <property type="entry name" value="CYPHER, ISOFORM B"/>
    <property type="match status" value="1"/>
</dbReference>
<evidence type="ECO:0000256" key="2">
    <source>
        <dbReference type="SAM" id="Phobius"/>
    </source>
</evidence>
<accession>A0A8S1HVG2</accession>
<keyword evidence="5" id="KW-1185">Reference proteome</keyword>
<dbReference type="Pfam" id="PF00100">
    <property type="entry name" value="Zona_pellucida"/>
    <property type="match status" value="1"/>
</dbReference>
<protein>
    <recommendedName>
        <fullName evidence="3">ZP domain-containing protein</fullName>
    </recommendedName>
</protein>
<evidence type="ECO:0000313" key="4">
    <source>
        <dbReference type="EMBL" id="CAD6199353.1"/>
    </source>
</evidence>
<proteinExistence type="predicted"/>
<dbReference type="InterPro" id="IPR001507">
    <property type="entry name" value="ZP_dom"/>
</dbReference>
<dbReference type="InterPro" id="IPR055355">
    <property type="entry name" value="ZP-C"/>
</dbReference>
<name>A0A8S1HVG2_9PELO</name>
<keyword evidence="2" id="KW-0812">Transmembrane</keyword>
<dbReference type="SMART" id="SM00241">
    <property type="entry name" value="ZP"/>
    <property type="match status" value="1"/>
</dbReference>
<dbReference type="InterPro" id="IPR042235">
    <property type="entry name" value="ZP-C_dom"/>
</dbReference>
<feature type="domain" description="ZP" evidence="3">
    <location>
        <begin position="1"/>
        <end position="221"/>
    </location>
</feature>
<keyword evidence="2" id="KW-0472">Membrane</keyword>
<reference evidence="4" key="1">
    <citation type="submission" date="2020-10" db="EMBL/GenBank/DDBJ databases">
        <authorList>
            <person name="Kikuchi T."/>
        </authorList>
    </citation>
    <scope>NUCLEOTIDE SEQUENCE</scope>
    <source>
        <strain evidence="4">NKZ352</strain>
    </source>
</reference>
<evidence type="ECO:0000313" key="5">
    <source>
        <dbReference type="Proteomes" id="UP000835052"/>
    </source>
</evidence>
<dbReference type="AlphaFoldDB" id="A0A8S1HVG2"/>
<organism evidence="4 5">
    <name type="scientific">Caenorhabditis auriculariae</name>
    <dbReference type="NCBI Taxonomy" id="2777116"/>
    <lineage>
        <taxon>Eukaryota</taxon>
        <taxon>Metazoa</taxon>
        <taxon>Ecdysozoa</taxon>
        <taxon>Nematoda</taxon>
        <taxon>Chromadorea</taxon>
        <taxon>Rhabditida</taxon>
        <taxon>Rhabditina</taxon>
        <taxon>Rhabditomorpha</taxon>
        <taxon>Rhabditoidea</taxon>
        <taxon>Rhabditidae</taxon>
        <taxon>Peloderinae</taxon>
        <taxon>Caenorhabditis</taxon>
    </lineage>
</organism>
<sequence length="304" mass="32774">MTVKIPMLNSTQCGVQTNQTSGAYSVKLIVSPVEGLIVDGFTAVSVRCLYSTQDITLTLPPGPNGTSGLQILGNQQNDESVVTGTGGSPSLTMQILDGHGVDGAPLSRAAVGQRITLDIVLKNTAIYDFYVHSCYAHDGSNTPDASINIIDSNGCGVRLSRAVDVPVLSNQPTGVSDAKHVFLYMYGFQFTSNNFVHFECQVRPCVHSCHRQQCEPDDEAEKVPLIPALRKRRDERKLATLHLQTVLEIEPQSASKAALVWEGPDPESSCLSATSLGFAAVLLCLSTASIVCLLHSKRRYFCFS</sequence>
<dbReference type="EMBL" id="CAJGYM010000169">
    <property type="protein sequence ID" value="CAD6199353.1"/>
    <property type="molecule type" value="Genomic_DNA"/>
</dbReference>